<dbReference type="Gene3D" id="1.10.3210.10">
    <property type="entry name" value="Hypothetical protein af1432"/>
    <property type="match status" value="1"/>
</dbReference>
<name>A0A9J6RPI4_9GAMM</name>
<feature type="domain" description="HDOD" evidence="1">
    <location>
        <begin position="184"/>
        <end position="384"/>
    </location>
</feature>
<dbReference type="RefSeq" id="WP_258332379.1">
    <property type="nucleotide sequence ID" value="NZ_JAPTGG010000011.1"/>
</dbReference>
<organism evidence="2 3">
    <name type="scientific">Dasania phycosphaerae</name>
    <dbReference type="NCBI Taxonomy" id="2950436"/>
    <lineage>
        <taxon>Bacteria</taxon>
        <taxon>Pseudomonadati</taxon>
        <taxon>Pseudomonadota</taxon>
        <taxon>Gammaproteobacteria</taxon>
        <taxon>Cellvibrionales</taxon>
        <taxon>Spongiibacteraceae</taxon>
        <taxon>Dasania</taxon>
    </lineage>
</organism>
<dbReference type="PANTHER" id="PTHR33525">
    <property type="match status" value="1"/>
</dbReference>
<dbReference type="InterPro" id="IPR014627">
    <property type="entry name" value="UCP036888_HDGYP-like"/>
</dbReference>
<dbReference type="PANTHER" id="PTHR33525:SF3">
    <property type="entry name" value="RIBONUCLEASE Y"/>
    <property type="match status" value="1"/>
</dbReference>
<dbReference type="Gene3D" id="3.90.960.10">
    <property type="entry name" value="YbaK/aminoacyl-tRNA synthetase-associated domain"/>
    <property type="match status" value="1"/>
</dbReference>
<accession>A0A9J6RPI4</accession>
<dbReference type="Proteomes" id="UP001069090">
    <property type="component" value="Unassembled WGS sequence"/>
</dbReference>
<dbReference type="EMBL" id="JAPTGG010000011">
    <property type="protein sequence ID" value="MCZ0866217.1"/>
    <property type="molecule type" value="Genomic_DNA"/>
</dbReference>
<sequence>MAVPAATEKVLQQYNTHYALVEAVNPHPDALTLTTTVLQDGNGKVQVICAANSLLDIDHLNNEIKRQLSPSTKAEVKDLCEKHELDTCPSVPGVLPLYTIVDQQVLEAKEVQMSTGHNEQTIYVSIDDFKNLCANVTYLTATVALDKLQSANLDHAKDVDDITSAVANFTQLRIKQRLEETLEFPPLPSTAQRIIKLRVDPNADIQDLTDIVEADPSLAAQVVSWASSPYYAAPGKIKSVHDAIVRVLGFDLVLNLSLGLSLGKTLSMPKDAAKGFSPYWEQAVYTATAVEALVSAITPKERPAMGVTYLSGLLHNFGHLILAEVFPPQFSNICRLQEANPYSNHGYIERHVLGVTREQLGSWLLRLWNMPEEVCNAVRFQNEPDYVDEDFVHANLLYIASRLLRKHRIGDAPLEDIPAEVYQRINLDPEKAEEAIEKLLESTTELNMMVTNMGG</sequence>
<evidence type="ECO:0000313" key="2">
    <source>
        <dbReference type="EMBL" id="MCZ0866217.1"/>
    </source>
</evidence>
<dbReference type="PIRSF" id="PIRSF036888">
    <property type="entry name" value="HDGYPm_UCP036888"/>
    <property type="match status" value="1"/>
</dbReference>
<dbReference type="InterPro" id="IPR007214">
    <property type="entry name" value="YbaK/aa-tRNA-synth-assoc-dom"/>
</dbReference>
<dbReference type="InterPro" id="IPR013976">
    <property type="entry name" value="HDOD"/>
</dbReference>
<evidence type="ECO:0000259" key="1">
    <source>
        <dbReference type="PROSITE" id="PS51833"/>
    </source>
</evidence>
<evidence type="ECO:0000313" key="3">
    <source>
        <dbReference type="Proteomes" id="UP001069090"/>
    </source>
</evidence>
<dbReference type="InterPro" id="IPR036754">
    <property type="entry name" value="YbaK/aa-tRNA-synt-asso_dom_sf"/>
</dbReference>
<reference evidence="2 3" key="1">
    <citation type="submission" date="2022-12" db="EMBL/GenBank/DDBJ databases">
        <title>Dasania phycosphaerae sp. nov., isolated from particulate material of the south coast of Korea.</title>
        <authorList>
            <person name="Jiang Y."/>
        </authorList>
    </citation>
    <scope>NUCLEOTIDE SEQUENCE [LARGE SCALE GENOMIC DNA]</scope>
    <source>
        <strain evidence="2 3">GY-19</strain>
    </source>
</reference>
<dbReference type="Pfam" id="PF08668">
    <property type="entry name" value="HDOD"/>
    <property type="match status" value="1"/>
</dbReference>
<dbReference type="InterPro" id="IPR052340">
    <property type="entry name" value="RNase_Y/CdgJ"/>
</dbReference>
<dbReference type="SUPFAM" id="SSF109604">
    <property type="entry name" value="HD-domain/PDEase-like"/>
    <property type="match status" value="1"/>
</dbReference>
<gene>
    <name evidence="2" type="ORF">O0V09_13485</name>
</gene>
<proteinExistence type="predicted"/>
<dbReference type="AlphaFoldDB" id="A0A9J6RPI4"/>
<protein>
    <submittedName>
        <fullName evidence="2">HDOD domain-containing protein</fullName>
    </submittedName>
</protein>
<dbReference type="GO" id="GO:0002161">
    <property type="term" value="F:aminoacyl-tRNA deacylase activity"/>
    <property type="evidence" value="ECO:0007669"/>
    <property type="project" value="InterPro"/>
</dbReference>
<dbReference type="PROSITE" id="PS51833">
    <property type="entry name" value="HDOD"/>
    <property type="match status" value="1"/>
</dbReference>
<dbReference type="SUPFAM" id="SSF55826">
    <property type="entry name" value="YbaK/ProRS associated domain"/>
    <property type="match status" value="1"/>
</dbReference>
<comment type="caution">
    <text evidence="2">The sequence shown here is derived from an EMBL/GenBank/DDBJ whole genome shotgun (WGS) entry which is preliminary data.</text>
</comment>
<dbReference type="Pfam" id="PF04073">
    <property type="entry name" value="tRNA_edit"/>
    <property type="match status" value="1"/>
</dbReference>
<keyword evidence="3" id="KW-1185">Reference proteome</keyword>